<dbReference type="Proteomes" id="UP001469553">
    <property type="component" value="Unassembled WGS sequence"/>
</dbReference>
<evidence type="ECO:0000313" key="3">
    <source>
        <dbReference type="Proteomes" id="UP001469553"/>
    </source>
</evidence>
<feature type="region of interest" description="Disordered" evidence="1">
    <location>
        <begin position="83"/>
        <end position="102"/>
    </location>
</feature>
<dbReference type="EMBL" id="JAHRIP010043616">
    <property type="protein sequence ID" value="MEQ2297663.1"/>
    <property type="molecule type" value="Genomic_DNA"/>
</dbReference>
<name>A0ABV0YWG3_9TELE</name>
<evidence type="ECO:0000313" key="2">
    <source>
        <dbReference type="EMBL" id="MEQ2297663.1"/>
    </source>
</evidence>
<gene>
    <name evidence="2" type="ORF">AMECASPLE_036856</name>
</gene>
<accession>A0ABV0YWG3</accession>
<sequence>MVGGGVEGVLAAQLEYFPGREKMMGQIHVILKGLTLLSDLENLRITQEKQDYCFVADTLHIFIHCHQSDTLTTHEQQTLVQRGSSLSHHSVKFNSKEYNSIP</sequence>
<proteinExistence type="predicted"/>
<organism evidence="2 3">
    <name type="scientific">Ameca splendens</name>
    <dbReference type="NCBI Taxonomy" id="208324"/>
    <lineage>
        <taxon>Eukaryota</taxon>
        <taxon>Metazoa</taxon>
        <taxon>Chordata</taxon>
        <taxon>Craniata</taxon>
        <taxon>Vertebrata</taxon>
        <taxon>Euteleostomi</taxon>
        <taxon>Actinopterygii</taxon>
        <taxon>Neopterygii</taxon>
        <taxon>Teleostei</taxon>
        <taxon>Neoteleostei</taxon>
        <taxon>Acanthomorphata</taxon>
        <taxon>Ovalentaria</taxon>
        <taxon>Atherinomorphae</taxon>
        <taxon>Cyprinodontiformes</taxon>
        <taxon>Goodeidae</taxon>
        <taxon>Ameca</taxon>
    </lineage>
</organism>
<protein>
    <submittedName>
        <fullName evidence="2">Uncharacterized protein</fullName>
    </submittedName>
</protein>
<reference evidence="2 3" key="1">
    <citation type="submission" date="2021-06" db="EMBL/GenBank/DDBJ databases">
        <authorList>
            <person name="Palmer J.M."/>
        </authorList>
    </citation>
    <scope>NUCLEOTIDE SEQUENCE [LARGE SCALE GENOMIC DNA]</scope>
    <source>
        <strain evidence="2 3">AS_MEX2019</strain>
        <tissue evidence="2">Muscle</tissue>
    </source>
</reference>
<evidence type="ECO:0000256" key="1">
    <source>
        <dbReference type="SAM" id="MobiDB-lite"/>
    </source>
</evidence>
<keyword evidence="3" id="KW-1185">Reference proteome</keyword>
<comment type="caution">
    <text evidence="2">The sequence shown here is derived from an EMBL/GenBank/DDBJ whole genome shotgun (WGS) entry which is preliminary data.</text>
</comment>